<dbReference type="SUPFAM" id="SSF53474">
    <property type="entry name" value="alpha/beta-Hydrolases"/>
    <property type="match status" value="1"/>
</dbReference>
<dbReference type="Gene3D" id="3.40.50.1820">
    <property type="entry name" value="alpha/beta hydrolase"/>
    <property type="match status" value="1"/>
</dbReference>
<protein>
    <recommendedName>
        <fullName evidence="3">Alpha/beta hydrolase</fullName>
    </recommendedName>
</protein>
<accession>A0A223KVW1</accession>
<dbReference type="KEGG" id="bcoh:BC6307_20965"/>
<dbReference type="InterPro" id="IPR029058">
    <property type="entry name" value="AB_hydrolase_fold"/>
</dbReference>
<evidence type="ECO:0008006" key="3">
    <source>
        <dbReference type="Google" id="ProtNLM"/>
    </source>
</evidence>
<dbReference type="RefSeq" id="WP_066415099.1">
    <property type="nucleotide sequence ID" value="NZ_CP018866.1"/>
</dbReference>
<proteinExistence type="predicted"/>
<reference evidence="1 2" key="1">
    <citation type="submission" date="2016-12" db="EMBL/GenBank/DDBJ databases">
        <title>The whole genome sequencing and assembly of Bacillus cohnii DSM 6307T strain.</title>
        <authorList>
            <person name="Lee Y.-J."/>
            <person name="Yi H."/>
            <person name="Bahn Y.-S."/>
            <person name="Kim J.F."/>
            <person name="Lee D.-W."/>
        </authorList>
    </citation>
    <scope>NUCLEOTIDE SEQUENCE [LARGE SCALE GENOMIC DNA]</scope>
    <source>
        <strain evidence="1 2">DSM 6307</strain>
    </source>
</reference>
<keyword evidence="2" id="KW-1185">Reference proteome</keyword>
<organism evidence="1 2">
    <name type="scientific">Sutcliffiella cohnii</name>
    <dbReference type="NCBI Taxonomy" id="33932"/>
    <lineage>
        <taxon>Bacteria</taxon>
        <taxon>Bacillati</taxon>
        <taxon>Bacillota</taxon>
        <taxon>Bacilli</taxon>
        <taxon>Bacillales</taxon>
        <taxon>Bacillaceae</taxon>
        <taxon>Sutcliffiella</taxon>
    </lineage>
</organism>
<sequence length="221" mass="25576">MLFIHGLGEDRTGINYFFASEAKKLYRMGYSTCQFNLIGLGDENGIPNLETWVNQLDLVLRFLTSSFPNILIIARGICRVLFSTSTYNGKIILLGHSNKNDYDLSYINRYIDNDWVKVPQNDVYSTKEEKFWLNLAVETSSIGGLHLPLSLFQQLESKLTKKCYVDYLFSLGDEKKDSTLFYRNSISFPNVDPLLRKEVEREIVSQKISEVLMEWKRKKGD</sequence>
<dbReference type="STRING" id="1314751.GCA_001591425_01873"/>
<name>A0A223KVW1_9BACI</name>
<dbReference type="AlphaFoldDB" id="A0A223KVW1"/>
<gene>
    <name evidence="1" type="ORF">BC6307_20965</name>
</gene>
<evidence type="ECO:0000313" key="2">
    <source>
        <dbReference type="Proteomes" id="UP000215224"/>
    </source>
</evidence>
<dbReference type="Proteomes" id="UP000215224">
    <property type="component" value="Chromosome"/>
</dbReference>
<evidence type="ECO:0000313" key="1">
    <source>
        <dbReference type="EMBL" id="AST93560.1"/>
    </source>
</evidence>
<dbReference type="EMBL" id="CP018866">
    <property type="protein sequence ID" value="AST93560.1"/>
    <property type="molecule type" value="Genomic_DNA"/>
</dbReference>